<evidence type="ECO:0000313" key="1">
    <source>
        <dbReference type="EMBL" id="EGY53055.1"/>
    </source>
</evidence>
<sequence length="41" mass="5106">MLRCSIKKRRLMLYINGYLLYFFKRKKCLLSKLLNILKINR</sequence>
<organism evidence="1 2">
    <name type="scientific">Neisseria shayeganii 871</name>
    <dbReference type="NCBI Taxonomy" id="1032488"/>
    <lineage>
        <taxon>Bacteria</taxon>
        <taxon>Pseudomonadati</taxon>
        <taxon>Pseudomonadota</taxon>
        <taxon>Betaproteobacteria</taxon>
        <taxon>Neisseriales</taxon>
        <taxon>Neisseriaceae</taxon>
        <taxon>Neisseria</taxon>
    </lineage>
</organism>
<dbReference type="EMBL" id="AGAY01000024">
    <property type="protein sequence ID" value="EGY53055.1"/>
    <property type="molecule type" value="Genomic_DNA"/>
</dbReference>
<accession>G4CGI2</accession>
<evidence type="ECO:0000313" key="2">
    <source>
        <dbReference type="Proteomes" id="UP000003019"/>
    </source>
</evidence>
<protein>
    <submittedName>
        <fullName evidence="1">Uncharacterized protein</fullName>
    </submittedName>
</protein>
<name>G4CGI2_9NEIS</name>
<dbReference type="Proteomes" id="UP000003019">
    <property type="component" value="Unassembled WGS sequence"/>
</dbReference>
<dbReference type="AlphaFoldDB" id="G4CGI2"/>
<gene>
    <name evidence="1" type="ORF">HMPREF9371_0721</name>
</gene>
<proteinExistence type="predicted"/>
<dbReference type="HOGENOM" id="CLU_3273254_0_0_4"/>
<keyword evidence="2" id="KW-1185">Reference proteome</keyword>
<comment type="caution">
    <text evidence="1">The sequence shown here is derived from an EMBL/GenBank/DDBJ whole genome shotgun (WGS) entry which is preliminary data.</text>
</comment>
<reference evidence="1 2" key="1">
    <citation type="submission" date="2011-05" db="EMBL/GenBank/DDBJ databases">
        <authorList>
            <person name="Muzny D."/>
            <person name="Qin X."/>
            <person name="Deng J."/>
            <person name="Jiang H."/>
            <person name="Liu Y."/>
            <person name="Qu J."/>
            <person name="Song X.-Z."/>
            <person name="Zhang L."/>
            <person name="Thornton R."/>
            <person name="Coyle M."/>
            <person name="Francisco L."/>
            <person name="Jackson L."/>
            <person name="Javaid M."/>
            <person name="Korchina V."/>
            <person name="Kovar C."/>
            <person name="Mata R."/>
            <person name="Mathew T."/>
            <person name="Ngo R."/>
            <person name="Nguyen L."/>
            <person name="Nguyen N."/>
            <person name="Okwuonu G."/>
            <person name="Ongeri F."/>
            <person name="Pham C."/>
            <person name="Simmons D."/>
            <person name="Wilczek-Boney K."/>
            <person name="Hale W."/>
            <person name="Jakkamsetti A."/>
            <person name="Pham P."/>
            <person name="Ruth R."/>
            <person name="San Lucas F."/>
            <person name="Warren J."/>
            <person name="Zhang J."/>
            <person name="Zhao Z."/>
            <person name="Zhou C."/>
            <person name="Zhu D."/>
            <person name="Lee S."/>
            <person name="Bess C."/>
            <person name="Blankenburg K."/>
            <person name="Forbes L."/>
            <person name="Fu Q."/>
            <person name="Gubbala S."/>
            <person name="Hirani K."/>
            <person name="Jayaseelan J.C."/>
            <person name="Lara F."/>
            <person name="Munidasa M."/>
            <person name="Palculict T."/>
            <person name="Patil S."/>
            <person name="Pu L.-L."/>
            <person name="Saada N."/>
            <person name="Tang L."/>
            <person name="Weissenberger G."/>
            <person name="Zhu Y."/>
            <person name="Hemphill L."/>
            <person name="Shang Y."/>
            <person name="Youmans B."/>
            <person name="Ayvaz T."/>
            <person name="Ross M."/>
            <person name="Santibanez J."/>
            <person name="Aqrawi P."/>
            <person name="Gross S."/>
            <person name="Joshi V."/>
            <person name="Fowler G."/>
            <person name="Nazareth L."/>
            <person name="Reid J."/>
            <person name="Worley K."/>
            <person name="Petrosino J."/>
            <person name="Highlander S."/>
            <person name="Gibbs R."/>
        </authorList>
    </citation>
    <scope>NUCLEOTIDE SEQUENCE [LARGE SCALE GENOMIC DNA]</scope>
    <source>
        <strain evidence="1 2">871</strain>
    </source>
</reference>